<dbReference type="AlphaFoldDB" id="A0A0D2NR94"/>
<organism evidence="3 4">
    <name type="scientific">Hypholoma sublateritium (strain FD-334 SS-4)</name>
    <dbReference type="NCBI Taxonomy" id="945553"/>
    <lineage>
        <taxon>Eukaryota</taxon>
        <taxon>Fungi</taxon>
        <taxon>Dikarya</taxon>
        <taxon>Basidiomycota</taxon>
        <taxon>Agaricomycotina</taxon>
        <taxon>Agaricomycetes</taxon>
        <taxon>Agaricomycetidae</taxon>
        <taxon>Agaricales</taxon>
        <taxon>Agaricineae</taxon>
        <taxon>Strophariaceae</taxon>
        <taxon>Hypholoma</taxon>
    </lineage>
</organism>
<gene>
    <name evidence="3" type="ORF">HYPSUDRAFT_55552</name>
</gene>
<dbReference type="OrthoDB" id="3352285at2759"/>
<feature type="transmembrane region" description="Helical" evidence="2">
    <location>
        <begin position="29"/>
        <end position="48"/>
    </location>
</feature>
<protein>
    <submittedName>
        <fullName evidence="3">Uncharacterized protein</fullName>
    </submittedName>
</protein>
<evidence type="ECO:0000256" key="2">
    <source>
        <dbReference type="SAM" id="Phobius"/>
    </source>
</evidence>
<name>A0A0D2NR94_HYPSF</name>
<keyword evidence="2" id="KW-0812">Transmembrane</keyword>
<feature type="transmembrane region" description="Helical" evidence="2">
    <location>
        <begin position="99"/>
        <end position="120"/>
    </location>
</feature>
<sequence length="361" mass="39148">MDRRAPPPQGAPPSYAFVARMYRRSLRPVVLACSVLAGLWTLFSGIGFFRNASFWSDHNESKLHISSIILGALYMGVLVIELVGLHAAASQKVAPARAYAWLSALAVLIIAATGLIRVVLHFTEKSAIINTCATVTQDEDVFFPGFFGPVNAGRLDPLDAQQWCQNQWDRDSWSDIVAFLIITTLATFIAAIAFAFLRQLLDPTSPANQSRAPSSGVPAHYAPPYPSYNPHPNNPSYPGYNNPSAPPYAPPAGPPPGRFGAPEEEGKPPGYVRGFEDPFADGDKKDGKDGEGGKGGYGWAWGGGFCGVVVFLCAAIEERRQRALQIGGQRKLFPSNIYIQRPNDNVSILLRVGRAIAQCKY</sequence>
<evidence type="ECO:0000313" key="3">
    <source>
        <dbReference type="EMBL" id="KJA21274.1"/>
    </source>
</evidence>
<evidence type="ECO:0000313" key="4">
    <source>
        <dbReference type="Proteomes" id="UP000054270"/>
    </source>
</evidence>
<feature type="compositionally biased region" description="Pro residues" evidence="1">
    <location>
        <begin position="244"/>
        <end position="257"/>
    </location>
</feature>
<keyword evidence="4" id="KW-1185">Reference proteome</keyword>
<feature type="compositionally biased region" description="Basic and acidic residues" evidence="1">
    <location>
        <begin position="281"/>
        <end position="290"/>
    </location>
</feature>
<feature type="transmembrane region" description="Helical" evidence="2">
    <location>
        <begin position="68"/>
        <end position="87"/>
    </location>
</feature>
<reference evidence="4" key="1">
    <citation type="submission" date="2014-04" db="EMBL/GenBank/DDBJ databases">
        <title>Evolutionary Origins and Diversification of the Mycorrhizal Mutualists.</title>
        <authorList>
            <consortium name="DOE Joint Genome Institute"/>
            <consortium name="Mycorrhizal Genomics Consortium"/>
            <person name="Kohler A."/>
            <person name="Kuo A."/>
            <person name="Nagy L.G."/>
            <person name="Floudas D."/>
            <person name="Copeland A."/>
            <person name="Barry K.W."/>
            <person name="Cichocki N."/>
            <person name="Veneault-Fourrey C."/>
            <person name="LaButti K."/>
            <person name="Lindquist E.A."/>
            <person name="Lipzen A."/>
            <person name="Lundell T."/>
            <person name="Morin E."/>
            <person name="Murat C."/>
            <person name="Riley R."/>
            <person name="Ohm R."/>
            <person name="Sun H."/>
            <person name="Tunlid A."/>
            <person name="Henrissat B."/>
            <person name="Grigoriev I.V."/>
            <person name="Hibbett D.S."/>
            <person name="Martin F."/>
        </authorList>
    </citation>
    <scope>NUCLEOTIDE SEQUENCE [LARGE SCALE GENOMIC DNA]</scope>
    <source>
        <strain evidence="4">FD-334 SS-4</strain>
    </source>
</reference>
<dbReference type="Proteomes" id="UP000054270">
    <property type="component" value="Unassembled WGS sequence"/>
</dbReference>
<dbReference type="OMA" id="AWDHDSW"/>
<keyword evidence="2" id="KW-0472">Membrane</keyword>
<accession>A0A0D2NR94</accession>
<evidence type="ECO:0000256" key="1">
    <source>
        <dbReference type="SAM" id="MobiDB-lite"/>
    </source>
</evidence>
<feature type="compositionally biased region" description="Pro residues" evidence="1">
    <location>
        <begin position="221"/>
        <end position="235"/>
    </location>
</feature>
<feature type="transmembrane region" description="Helical" evidence="2">
    <location>
        <begin position="176"/>
        <end position="197"/>
    </location>
</feature>
<keyword evidence="2" id="KW-1133">Transmembrane helix</keyword>
<feature type="region of interest" description="Disordered" evidence="1">
    <location>
        <begin position="205"/>
        <end position="290"/>
    </location>
</feature>
<dbReference type="EMBL" id="KN817559">
    <property type="protein sequence ID" value="KJA21274.1"/>
    <property type="molecule type" value="Genomic_DNA"/>
</dbReference>
<proteinExistence type="predicted"/>